<feature type="compositionally biased region" description="Basic and acidic residues" evidence="1">
    <location>
        <begin position="1"/>
        <end position="14"/>
    </location>
</feature>
<name>A0A0D7A817_9AGAR</name>
<sequence length="111" mass="12627">MPRNEAKAHREQQSRRKNAGNGQTQLPRAEIDDEGNWAGQLSEERLGGRRAASDDEILRDNSARIEDVRCEMTQETYITDGERTKKPEVVANTLVPESRYEAKPVNVNRYG</sequence>
<gene>
    <name evidence="2" type="ORF">FISHEDRAFT_60029</name>
</gene>
<reference evidence="2 3" key="1">
    <citation type="journal article" date="2015" name="Fungal Genet. Biol.">
        <title>Evolution of novel wood decay mechanisms in Agaricales revealed by the genome sequences of Fistulina hepatica and Cylindrobasidium torrendii.</title>
        <authorList>
            <person name="Floudas D."/>
            <person name="Held B.W."/>
            <person name="Riley R."/>
            <person name="Nagy L.G."/>
            <person name="Koehler G."/>
            <person name="Ransdell A.S."/>
            <person name="Younus H."/>
            <person name="Chow J."/>
            <person name="Chiniquy J."/>
            <person name="Lipzen A."/>
            <person name="Tritt A."/>
            <person name="Sun H."/>
            <person name="Haridas S."/>
            <person name="LaButti K."/>
            <person name="Ohm R.A."/>
            <person name="Kues U."/>
            <person name="Blanchette R.A."/>
            <person name="Grigoriev I.V."/>
            <person name="Minto R.E."/>
            <person name="Hibbett D.S."/>
        </authorList>
    </citation>
    <scope>NUCLEOTIDE SEQUENCE [LARGE SCALE GENOMIC DNA]</scope>
    <source>
        <strain evidence="2 3">ATCC 64428</strain>
    </source>
</reference>
<evidence type="ECO:0000313" key="3">
    <source>
        <dbReference type="Proteomes" id="UP000054144"/>
    </source>
</evidence>
<dbReference type="AlphaFoldDB" id="A0A0D7A817"/>
<feature type="region of interest" description="Disordered" evidence="1">
    <location>
        <begin position="1"/>
        <end position="60"/>
    </location>
</feature>
<protein>
    <submittedName>
        <fullName evidence="2">Uncharacterized protein</fullName>
    </submittedName>
</protein>
<evidence type="ECO:0000256" key="1">
    <source>
        <dbReference type="SAM" id="MobiDB-lite"/>
    </source>
</evidence>
<feature type="compositionally biased region" description="Basic and acidic residues" evidence="1">
    <location>
        <begin position="42"/>
        <end position="60"/>
    </location>
</feature>
<accession>A0A0D7A817</accession>
<organism evidence="2 3">
    <name type="scientific">Fistulina hepatica ATCC 64428</name>
    <dbReference type="NCBI Taxonomy" id="1128425"/>
    <lineage>
        <taxon>Eukaryota</taxon>
        <taxon>Fungi</taxon>
        <taxon>Dikarya</taxon>
        <taxon>Basidiomycota</taxon>
        <taxon>Agaricomycotina</taxon>
        <taxon>Agaricomycetes</taxon>
        <taxon>Agaricomycetidae</taxon>
        <taxon>Agaricales</taxon>
        <taxon>Fistulinaceae</taxon>
        <taxon>Fistulina</taxon>
    </lineage>
</organism>
<keyword evidence="3" id="KW-1185">Reference proteome</keyword>
<dbReference type="EMBL" id="KN882021">
    <property type="protein sequence ID" value="KIY46865.1"/>
    <property type="molecule type" value="Genomic_DNA"/>
</dbReference>
<proteinExistence type="predicted"/>
<dbReference type="Proteomes" id="UP000054144">
    <property type="component" value="Unassembled WGS sequence"/>
</dbReference>
<evidence type="ECO:0000313" key="2">
    <source>
        <dbReference type="EMBL" id="KIY46865.1"/>
    </source>
</evidence>